<dbReference type="EMBL" id="CP014587">
    <property type="protein sequence ID" value="ANZ77342.1"/>
    <property type="molecule type" value="Genomic_DNA"/>
</dbReference>
<dbReference type="AlphaFoldDB" id="A0A1B2JH72"/>
<evidence type="ECO:0000313" key="3">
    <source>
        <dbReference type="EMBL" id="ANZ77342.1"/>
    </source>
</evidence>
<feature type="compositionally biased region" description="Polar residues" evidence="1">
    <location>
        <begin position="546"/>
        <end position="558"/>
    </location>
</feature>
<accession>A0A1B2JH72</accession>
<dbReference type="Proteomes" id="UP000094565">
    <property type="component" value="Chromosome 4"/>
</dbReference>
<dbReference type="OrthoDB" id="3832628at2759"/>
<protein>
    <submittedName>
        <fullName evidence="3">BA75_05006T0</fullName>
    </submittedName>
</protein>
<feature type="compositionally biased region" description="Low complexity" evidence="1">
    <location>
        <begin position="397"/>
        <end position="419"/>
    </location>
</feature>
<dbReference type="Pfam" id="PF13002">
    <property type="entry name" value="LDB19"/>
    <property type="match status" value="1"/>
</dbReference>
<name>A0A1B2JH72_PICPA</name>
<dbReference type="InterPro" id="IPR024391">
    <property type="entry name" value="LDB19_N"/>
</dbReference>
<feature type="region of interest" description="Disordered" evidence="1">
    <location>
        <begin position="13"/>
        <end position="32"/>
    </location>
</feature>
<gene>
    <name evidence="3" type="primary">LDB19</name>
    <name evidence="3" type="ORF">ATY40_BA7505006</name>
</gene>
<keyword evidence="4" id="KW-1185">Reference proteome</keyword>
<evidence type="ECO:0000313" key="4">
    <source>
        <dbReference type="Proteomes" id="UP000094565"/>
    </source>
</evidence>
<feature type="domain" description="LDB19 N-terminal" evidence="2">
    <location>
        <begin position="122"/>
        <end position="306"/>
    </location>
</feature>
<reference evidence="3 4" key="1">
    <citation type="submission" date="2016-02" db="EMBL/GenBank/DDBJ databases">
        <title>Comparative genomic and transcriptomic foundation for Pichia pastoris.</title>
        <authorList>
            <person name="Love K.R."/>
            <person name="Shah K.A."/>
            <person name="Whittaker C.A."/>
            <person name="Wu J."/>
            <person name="Bartlett M.C."/>
            <person name="Ma D."/>
            <person name="Leeson R.L."/>
            <person name="Priest M."/>
            <person name="Young S.K."/>
            <person name="Love J.C."/>
        </authorList>
    </citation>
    <scope>NUCLEOTIDE SEQUENCE [LARGE SCALE GENOMIC DNA]</scope>
    <source>
        <strain evidence="3 4">ATCC 28485</strain>
    </source>
</reference>
<proteinExistence type="predicted"/>
<feature type="region of interest" description="Disordered" evidence="1">
    <location>
        <begin position="388"/>
        <end position="428"/>
    </location>
</feature>
<feature type="region of interest" description="Disordered" evidence="1">
    <location>
        <begin position="544"/>
        <end position="587"/>
    </location>
</feature>
<sequence length="732" mass="79519">MALFGSRLVRKDDKNASGLGGPSPSNTNLHSSPVKLSISLESPPVVLYGQPHESTGSILSGLLSLDVLSFSQIGSPTMSGANSPGILTPVRSTSSLNVLTPTTSFTSSQDYSKLESIEIVNVTLSFVQTITYGKPLAPPSNTLQNCPDCKQKKLELARWDILAQPTSFSKGAVHAYPFSHLLPGALPATTLLGNTNTVIKYELVANAEYLNARKKPEYLKIKLPIIIKRSILRGPDRNSLRVFPPTDVTATAVLPNVVYPKSTFPIELRLDNVCTKYRRWRMRKLVWRMEEHIKVRAVSCDKHETKLKVLQDYANKQHHRFKRPHNTGGQTFTHLSVGTASGHDINSHGPINPVPTVSTEEEVAITPAAGGVDHVALTQEALAQEQAREYESRYGGSTANSNSENNNNNTNSSNTENANIPLEHLSDDRGSNEPVLYLEEIRTISQGEIKSGWKSDFSGKGVVELVADINIMNLSSIALDSSLSNLSSVTSQNYNQPMFNHDDLFVSSMANCSCDLSEKELGVFVNHLLVVEIVVAEELIQRKGSPHSQKASHSQAKSPSVRFGGVNGGGNAFEQTPSGEPTDDTDELRFQLSNNSELPVPEVTSEQDADSVVGIATGVARVLRMQFKVLLTERSGLGVSWDDEVPPTYENVSALSPPTYDQARKPEEPIMGENLTPPIHPAGAHTRERETPLNSSPSMVTPGVLYGIGDTPGVSIDGVLQLDDAIQELRLS</sequence>
<organism evidence="3 4">
    <name type="scientific">Komagataella pastoris</name>
    <name type="common">Yeast</name>
    <name type="synonym">Pichia pastoris</name>
    <dbReference type="NCBI Taxonomy" id="4922"/>
    <lineage>
        <taxon>Eukaryota</taxon>
        <taxon>Fungi</taxon>
        <taxon>Dikarya</taxon>
        <taxon>Ascomycota</taxon>
        <taxon>Saccharomycotina</taxon>
        <taxon>Pichiomycetes</taxon>
        <taxon>Pichiales</taxon>
        <taxon>Pichiaceae</taxon>
        <taxon>Komagataella</taxon>
    </lineage>
</organism>
<evidence type="ECO:0000259" key="2">
    <source>
        <dbReference type="Pfam" id="PF13002"/>
    </source>
</evidence>
<evidence type="ECO:0000256" key="1">
    <source>
        <dbReference type="SAM" id="MobiDB-lite"/>
    </source>
</evidence>